<feature type="domain" description="60S ribosomal export protein NMD3 OB-fold" evidence="1">
    <location>
        <begin position="17"/>
        <end position="104"/>
    </location>
</feature>
<dbReference type="GO" id="GO:0043023">
    <property type="term" value="F:ribosomal large subunit binding"/>
    <property type="evidence" value="ECO:0007669"/>
    <property type="project" value="InterPro"/>
</dbReference>
<protein>
    <submittedName>
        <fullName evidence="2">60S ribosomal export protein NMD3</fullName>
    </submittedName>
</protein>
<sequence>MSIWRTPFSSLCNHRQLTEFYVLHIEKATPPGSHGNSSANHSDKCVLSDVWVVPVSELGTSDRQIHCRSHLGHLLHDEDCVWGFDLSQANLNDANLDKMNPADILMWWVSVVKRLTTLPPPHERLPASSLCSTRRWQLCPGEEELRRQDPGHQTVAVGDSDVSEDVPRVGLEEMLQEMTINDRRD</sequence>
<dbReference type="InterPro" id="IPR048898">
    <property type="entry name" value="OB_NMD3"/>
</dbReference>
<dbReference type="InterPro" id="IPR039768">
    <property type="entry name" value="Nmd3"/>
</dbReference>
<reference evidence="2" key="1">
    <citation type="submission" date="2023-03" db="EMBL/GenBank/DDBJ databases">
        <authorList>
            <person name="Steffen K."/>
            <person name="Cardenas P."/>
        </authorList>
    </citation>
    <scope>NUCLEOTIDE SEQUENCE</scope>
</reference>
<organism evidence="2 3">
    <name type="scientific">Geodia barretti</name>
    <name type="common">Barrett's horny sponge</name>
    <dbReference type="NCBI Taxonomy" id="519541"/>
    <lineage>
        <taxon>Eukaryota</taxon>
        <taxon>Metazoa</taxon>
        <taxon>Porifera</taxon>
        <taxon>Demospongiae</taxon>
        <taxon>Heteroscleromorpha</taxon>
        <taxon>Tetractinellida</taxon>
        <taxon>Astrophorina</taxon>
        <taxon>Geodiidae</taxon>
        <taxon>Geodia</taxon>
    </lineage>
</organism>
<dbReference type="PANTHER" id="PTHR12746:SF2">
    <property type="entry name" value="60S RIBOSOMAL EXPORT PROTEIN NMD3"/>
    <property type="match status" value="1"/>
</dbReference>
<dbReference type="GO" id="GO:0005737">
    <property type="term" value="C:cytoplasm"/>
    <property type="evidence" value="ECO:0007669"/>
    <property type="project" value="TreeGrafter"/>
</dbReference>
<evidence type="ECO:0000313" key="2">
    <source>
        <dbReference type="EMBL" id="CAI8017282.1"/>
    </source>
</evidence>
<evidence type="ECO:0000259" key="1">
    <source>
        <dbReference type="Pfam" id="PF21192"/>
    </source>
</evidence>
<name>A0AA35RVN9_GEOBA</name>
<gene>
    <name evidence="2" type="ORF">GBAR_LOCUS10518</name>
</gene>
<accession>A0AA35RVN9</accession>
<dbReference type="GO" id="GO:0000055">
    <property type="term" value="P:ribosomal large subunit export from nucleus"/>
    <property type="evidence" value="ECO:0007669"/>
    <property type="project" value="TreeGrafter"/>
</dbReference>
<dbReference type="Proteomes" id="UP001174909">
    <property type="component" value="Unassembled WGS sequence"/>
</dbReference>
<dbReference type="Pfam" id="PF21192">
    <property type="entry name" value="OB_NMD3"/>
    <property type="match status" value="1"/>
</dbReference>
<dbReference type="PANTHER" id="PTHR12746">
    <property type="entry name" value="NONSENSE-MEDIATED MRNA DECAY PROTEIN 3"/>
    <property type="match status" value="1"/>
</dbReference>
<evidence type="ECO:0000313" key="3">
    <source>
        <dbReference type="Proteomes" id="UP001174909"/>
    </source>
</evidence>
<proteinExistence type="predicted"/>
<dbReference type="EMBL" id="CASHTH010001612">
    <property type="protein sequence ID" value="CAI8017282.1"/>
    <property type="molecule type" value="Genomic_DNA"/>
</dbReference>
<dbReference type="GO" id="GO:0005634">
    <property type="term" value="C:nucleus"/>
    <property type="evidence" value="ECO:0007669"/>
    <property type="project" value="TreeGrafter"/>
</dbReference>
<keyword evidence="3" id="KW-1185">Reference proteome</keyword>
<dbReference type="AlphaFoldDB" id="A0AA35RVN9"/>
<comment type="caution">
    <text evidence="2">The sequence shown here is derived from an EMBL/GenBank/DDBJ whole genome shotgun (WGS) entry which is preliminary data.</text>
</comment>